<evidence type="ECO:0000256" key="7">
    <source>
        <dbReference type="SAM" id="Phobius"/>
    </source>
</evidence>
<keyword evidence="3" id="KW-1003">Cell membrane</keyword>
<evidence type="ECO:0000313" key="11">
    <source>
        <dbReference type="Proteomes" id="UP000019270"/>
    </source>
</evidence>
<evidence type="ECO:0000256" key="5">
    <source>
        <dbReference type="ARBA" id="ARBA00022989"/>
    </source>
</evidence>
<proteinExistence type="inferred from homology"/>
<accession>W7LD70</accession>
<evidence type="ECO:0000256" key="4">
    <source>
        <dbReference type="ARBA" id="ARBA00022692"/>
    </source>
</evidence>
<dbReference type="eggNOG" id="COG2323">
    <property type="taxonomic scope" value="Bacteria"/>
</dbReference>
<dbReference type="PANTHER" id="PTHR34582">
    <property type="entry name" value="UPF0702 TRANSMEMBRANE PROTEIN YCAP"/>
    <property type="match status" value="1"/>
</dbReference>
<comment type="subcellular location">
    <subcellularLocation>
        <location evidence="1">Cell membrane</location>
        <topology evidence="1">Multi-pass membrane protein</topology>
    </subcellularLocation>
</comment>
<evidence type="ECO:0000256" key="2">
    <source>
        <dbReference type="ARBA" id="ARBA00006448"/>
    </source>
</evidence>
<reference evidence="11" key="1">
    <citation type="submission" date="2013-03" db="EMBL/GenBank/DDBJ databases">
        <title>Draft genome sequence of Bacillus firmus DS1.</title>
        <authorList>
            <person name="Peng D."/>
            <person name="Zhu L."/>
            <person name="Sun M."/>
        </authorList>
    </citation>
    <scope>NUCLEOTIDE SEQUENCE [LARGE SCALE GENOMIC DNA]</scope>
    <source>
        <strain evidence="11">DS1</strain>
    </source>
</reference>
<feature type="transmembrane region" description="Helical" evidence="7">
    <location>
        <begin position="12"/>
        <end position="31"/>
    </location>
</feature>
<evidence type="ECO:0008006" key="12">
    <source>
        <dbReference type="Google" id="ProtNLM"/>
    </source>
</evidence>
<dbReference type="Proteomes" id="UP000019270">
    <property type="component" value="Unassembled WGS sequence"/>
</dbReference>
<dbReference type="InterPro" id="IPR023090">
    <property type="entry name" value="UPF0702_alpha/beta_dom_sf"/>
</dbReference>
<protein>
    <recommendedName>
        <fullName evidence="12">DUF421 domain-containing protein</fullName>
    </recommendedName>
</protein>
<evidence type="ECO:0000259" key="8">
    <source>
        <dbReference type="Pfam" id="PF04239"/>
    </source>
</evidence>
<dbReference type="AlphaFoldDB" id="W7LD70"/>
<name>W7LD70_CYTFI</name>
<sequence>MLFSSWQDIWRVLSIGAMSYIFLVIFLRIAGKRTLTKMNAFDLVVTVAIGSTLATIFLNKQVSLAEGLTAYVLLISLQYIVSWLSLHSAKFNKLIKASPELLYYKGHFVESALKENRVLQSEVLQAVRSGGHSSMDEIEAVVFETDGSMSVIQKSSSNSTVSTLSDIGQKES</sequence>
<feature type="transmembrane region" description="Helical" evidence="7">
    <location>
        <begin position="68"/>
        <end position="86"/>
    </location>
</feature>
<feature type="transmembrane region" description="Helical" evidence="7">
    <location>
        <begin position="43"/>
        <end position="62"/>
    </location>
</feature>
<dbReference type="Gene3D" id="3.30.240.20">
    <property type="entry name" value="bsu07140 like domains"/>
    <property type="match status" value="1"/>
</dbReference>
<evidence type="ECO:0000313" key="10">
    <source>
        <dbReference type="EMBL" id="EWG13181.1"/>
    </source>
</evidence>
<organism evidence="10 11">
    <name type="scientific">Cytobacillus firmus DS1</name>
    <dbReference type="NCBI Taxonomy" id="1307436"/>
    <lineage>
        <taxon>Bacteria</taxon>
        <taxon>Bacillati</taxon>
        <taxon>Bacillota</taxon>
        <taxon>Bacilli</taxon>
        <taxon>Bacillales</taxon>
        <taxon>Bacillaceae</taxon>
        <taxon>Cytobacillus</taxon>
    </lineage>
</organism>
<dbReference type="Pfam" id="PF04239">
    <property type="entry name" value="DUF421"/>
    <property type="match status" value="1"/>
</dbReference>
<dbReference type="PATRIC" id="fig|1307436.3.peg.470"/>
<keyword evidence="4 7" id="KW-0812">Transmembrane</keyword>
<evidence type="ECO:0000256" key="1">
    <source>
        <dbReference type="ARBA" id="ARBA00004651"/>
    </source>
</evidence>
<reference evidence="10 11" key="2">
    <citation type="journal article" date="2016" name="Sci. Rep.">
        <title>A novel serine protease, Sep1, from Bacillus firmus DS-1 has nematicidal activity and degrades multiple intestinal-associated nematode proteins.</title>
        <authorList>
            <person name="Geng C."/>
            <person name="Nie X."/>
            <person name="Tang Z."/>
            <person name="Zhang Y."/>
            <person name="Lin J."/>
            <person name="Sun M."/>
            <person name="Peng D."/>
        </authorList>
    </citation>
    <scope>NUCLEOTIDE SEQUENCE [LARGE SCALE GENOMIC DNA]</scope>
    <source>
        <strain evidence="10 11">DS1</strain>
    </source>
</reference>
<feature type="domain" description="YetF C-terminal" evidence="8">
    <location>
        <begin position="87"/>
        <end position="160"/>
    </location>
</feature>
<comment type="similarity">
    <text evidence="2">Belongs to the UPF0702 family.</text>
</comment>
<dbReference type="InterPro" id="IPR048454">
    <property type="entry name" value="YetF_N"/>
</dbReference>
<evidence type="ECO:0000256" key="3">
    <source>
        <dbReference type="ARBA" id="ARBA00022475"/>
    </source>
</evidence>
<dbReference type="RefSeq" id="WP_035326471.1">
    <property type="nucleotide sequence ID" value="NZ_APVL01000001.1"/>
</dbReference>
<gene>
    <name evidence="10" type="ORF">PBF_02130</name>
</gene>
<keyword evidence="6 7" id="KW-0472">Membrane</keyword>
<dbReference type="Pfam" id="PF20730">
    <property type="entry name" value="YetF_N"/>
    <property type="match status" value="1"/>
</dbReference>
<dbReference type="OrthoDB" id="9793799at2"/>
<dbReference type="GO" id="GO:0005886">
    <property type="term" value="C:plasma membrane"/>
    <property type="evidence" value="ECO:0007669"/>
    <property type="project" value="UniProtKB-SubCell"/>
</dbReference>
<evidence type="ECO:0000256" key="6">
    <source>
        <dbReference type="ARBA" id="ARBA00023136"/>
    </source>
</evidence>
<dbReference type="InterPro" id="IPR007353">
    <property type="entry name" value="DUF421"/>
</dbReference>
<dbReference type="EMBL" id="APVL01000001">
    <property type="protein sequence ID" value="EWG13181.1"/>
    <property type="molecule type" value="Genomic_DNA"/>
</dbReference>
<evidence type="ECO:0000259" key="9">
    <source>
        <dbReference type="Pfam" id="PF20730"/>
    </source>
</evidence>
<feature type="domain" description="YetF-like N-terminal transmembrane" evidence="9">
    <location>
        <begin position="19"/>
        <end position="84"/>
    </location>
</feature>
<comment type="caution">
    <text evidence="10">The sequence shown here is derived from an EMBL/GenBank/DDBJ whole genome shotgun (WGS) entry which is preliminary data.</text>
</comment>
<dbReference type="PANTHER" id="PTHR34582:SF6">
    <property type="entry name" value="UPF0702 TRANSMEMBRANE PROTEIN YCAP"/>
    <property type="match status" value="1"/>
</dbReference>
<keyword evidence="5 7" id="KW-1133">Transmembrane helix</keyword>